<dbReference type="PANTHER" id="PTHR12452:SF0">
    <property type="entry name" value="THIOREDOXIN DOMAIN-CONTAINING PROTEIN 17"/>
    <property type="match status" value="1"/>
</dbReference>
<dbReference type="GO" id="GO:0047134">
    <property type="term" value="F:protein-disulfide reductase [NAD(P)H] activity"/>
    <property type="evidence" value="ECO:0007669"/>
    <property type="project" value="InterPro"/>
</dbReference>
<evidence type="ECO:0000259" key="2">
    <source>
        <dbReference type="Pfam" id="PF06110"/>
    </source>
</evidence>
<dbReference type="PANTHER" id="PTHR12452">
    <property type="entry name" value="42-9-9 PROTEIN-RELATED"/>
    <property type="match status" value="1"/>
</dbReference>
<evidence type="ECO:0000256" key="1">
    <source>
        <dbReference type="ARBA" id="ARBA00008987"/>
    </source>
</evidence>
<dbReference type="AlphaFoldDB" id="D3B9D4"/>
<protein>
    <submittedName>
        <fullName evidence="3">Thioredoxin fold domain-containing protein</fullName>
    </submittedName>
</protein>
<sequence length="128" mass="14559">MAKQTLRITSTDQFESTVAQALATSDPVFVVFISTLNEDGIFWCPDCRVSDPVFKKAFDELENYCLVECAIQRDGYKGNPEHPYRTHPRIQLKGIPTLMSWKQDTQSKFAEDECGNFEKVSAFLKANL</sequence>
<gene>
    <name evidence="3" type="ORF">PPL_05078</name>
</gene>
<proteinExistence type="inferred from homology"/>
<comment type="caution">
    <text evidence="3">The sequence shown here is derived from an EMBL/GenBank/DDBJ whole genome shotgun (WGS) entry which is preliminary data.</text>
</comment>
<dbReference type="FunCoup" id="D3B9D4">
    <property type="interactions" value="57"/>
</dbReference>
<evidence type="ECO:0000313" key="3">
    <source>
        <dbReference type="EMBL" id="EFA81846.1"/>
    </source>
</evidence>
<keyword evidence="4" id="KW-1185">Reference proteome</keyword>
<dbReference type="GO" id="GO:0005829">
    <property type="term" value="C:cytosol"/>
    <property type="evidence" value="ECO:0007669"/>
    <property type="project" value="TreeGrafter"/>
</dbReference>
<dbReference type="Gene3D" id="3.40.30.10">
    <property type="entry name" value="Glutaredoxin"/>
    <property type="match status" value="1"/>
</dbReference>
<dbReference type="SUPFAM" id="SSF52833">
    <property type="entry name" value="Thioredoxin-like"/>
    <property type="match status" value="1"/>
</dbReference>
<dbReference type="RefSeq" id="XP_020433963.1">
    <property type="nucleotide sequence ID" value="XM_020575974.1"/>
</dbReference>
<dbReference type="EMBL" id="ADBJ01000022">
    <property type="protein sequence ID" value="EFA81846.1"/>
    <property type="molecule type" value="Genomic_DNA"/>
</dbReference>
<dbReference type="InterPro" id="IPR045108">
    <property type="entry name" value="TXNDC17-like"/>
</dbReference>
<dbReference type="InParanoid" id="D3B9D4"/>
<feature type="domain" description="Thioredoxin" evidence="2">
    <location>
        <begin position="11"/>
        <end position="124"/>
    </location>
</feature>
<accession>D3B9D4</accession>
<dbReference type="InterPro" id="IPR010357">
    <property type="entry name" value="TXNDC17_dom"/>
</dbReference>
<organism evidence="3 4">
    <name type="scientific">Heterostelium pallidum (strain ATCC 26659 / Pp 5 / PN500)</name>
    <name type="common">Cellular slime mold</name>
    <name type="synonym">Polysphondylium pallidum</name>
    <dbReference type="NCBI Taxonomy" id="670386"/>
    <lineage>
        <taxon>Eukaryota</taxon>
        <taxon>Amoebozoa</taxon>
        <taxon>Evosea</taxon>
        <taxon>Eumycetozoa</taxon>
        <taxon>Dictyostelia</taxon>
        <taxon>Acytosteliales</taxon>
        <taxon>Acytosteliaceae</taxon>
        <taxon>Heterostelium</taxon>
    </lineage>
</organism>
<dbReference type="GeneID" id="31360564"/>
<dbReference type="Pfam" id="PF06110">
    <property type="entry name" value="TXD17-like_Trx"/>
    <property type="match status" value="1"/>
</dbReference>
<comment type="similarity">
    <text evidence="1">Belongs to the thioredoxin family.</text>
</comment>
<dbReference type="STRING" id="670386.D3B9D4"/>
<evidence type="ECO:0000313" key="4">
    <source>
        <dbReference type="Proteomes" id="UP000001396"/>
    </source>
</evidence>
<dbReference type="Proteomes" id="UP000001396">
    <property type="component" value="Unassembled WGS sequence"/>
</dbReference>
<reference evidence="3 4" key="1">
    <citation type="journal article" date="2011" name="Genome Res.">
        <title>Phylogeny-wide analysis of social amoeba genomes highlights ancient origins for complex intercellular communication.</title>
        <authorList>
            <person name="Heidel A.J."/>
            <person name="Lawal H.M."/>
            <person name="Felder M."/>
            <person name="Schilde C."/>
            <person name="Helps N.R."/>
            <person name="Tunggal B."/>
            <person name="Rivero F."/>
            <person name="John U."/>
            <person name="Schleicher M."/>
            <person name="Eichinger L."/>
            <person name="Platzer M."/>
            <person name="Noegel A.A."/>
            <person name="Schaap P."/>
            <person name="Gloeckner G."/>
        </authorList>
    </citation>
    <scope>NUCLEOTIDE SEQUENCE [LARGE SCALE GENOMIC DNA]</scope>
    <source>
        <strain evidence="4">ATCC 26659 / Pp 5 / PN500</strain>
    </source>
</reference>
<dbReference type="OMA" id="PRDYWKN"/>
<dbReference type="InterPro" id="IPR036249">
    <property type="entry name" value="Thioredoxin-like_sf"/>
</dbReference>
<name>D3B9D4_HETP5</name>